<gene>
    <name evidence="1" type="ORF">Y1Q_0000559</name>
</gene>
<sequence>MPRALNSSYRNVVTVGWTLRSKELTLIMALRHTVIYLIPEFFPHVKGGAFYICALLDDCQCSNPDPGIFSCTVSIAPIPIPVLPPRTHRQPRQDAANGTRKYWKSHMKACFQPDYLSKGSQIRSVTCIYTSMTLRCERRYSIPQSKNKEITSQSTLKGK</sequence>
<reference evidence="1 2" key="1">
    <citation type="journal article" date="2012" name="Genome Biol.">
        <title>Sequencing three crocodilian genomes to illuminate the evolution of archosaurs and amniotes.</title>
        <authorList>
            <person name="St John J.A."/>
            <person name="Braun E.L."/>
            <person name="Isberg S.R."/>
            <person name="Miles L.G."/>
            <person name="Chong A.Y."/>
            <person name="Gongora J."/>
            <person name="Dalzell P."/>
            <person name="Moran C."/>
            <person name="Bed'hom B."/>
            <person name="Abzhanov A."/>
            <person name="Burgess S.C."/>
            <person name="Cooksey A.M."/>
            <person name="Castoe T.A."/>
            <person name="Crawford N.G."/>
            <person name="Densmore L.D."/>
            <person name="Drew J.C."/>
            <person name="Edwards S.V."/>
            <person name="Faircloth B.C."/>
            <person name="Fujita M.K."/>
            <person name="Greenwold M.J."/>
            <person name="Hoffmann F.G."/>
            <person name="Howard J.M."/>
            <person name="Iguchi T."/>
            <person name="Janes D.E."/>
            <person name="Khan S.Y."/>
            <person name="Kohno S."/>
            <person name="de Koning A.J."/>
            <person name="Lance S.L."/>
            <person name="McCarthy F.M."/>
            <person name="McCormack J.E."/>
            <person name="Merchant M.E."/>
            <person name="Peterson D.G."/>
            <person name="Pollock D.D."/>
            <person name="Pourmand N."/>
            <person name="Raney B.J."/>
            <person name="Roessler K.A."/>
            <person name="Sanford J.R."/>
            <person name="Sawyer R.H."/>
            <person name="Schmidt C.J."/>
            <person name="Triplett E.W."/>
            <person name="Tuberville T.D."/>
            <person name="Venegas-Anaya M."/>
            <person name="Howard J.T."/>
            <person name="Jarvis E.D."/>
            <person name="Guillette L.J.Jr."/>
            <person name="Glenn T.C."/>
            <person name="Green R.E."/>
            <person name="Ray D.A."/>
        </authorList>
    </citation>
    <scope>NUCLEOTIDE SEQUENCE [LARGE SCALE GENOMIC DNA]</scope>
    <source>
        <strain evidence="1">KSC_2009_1</strain>
    </source>
</reference>
<evidence type="ECO:0000313" key="1">
    <source>
        <dbReference type="EMBL" id="KYO21888.1"/>
    </source>
</evidence>
<keyword evidence="2" id="KW-1185">Reference proteome</keyword>
<dbReference type="AlphaFoldDB" id="A0A151MBH9"/>
<evidence type="ECO:0000313" key="2">
    <source>
        <dbReference type="Proteomes" id="UP000050525"/>
    </source>
</evidence>
<dbReference type="EMBL" id="AKHW03006283">
    <property type="protein sequence ID" value="KYO21888.1"/>
    <property type="molecule type" value="Genomic_DNA"/>
</dbReference>
<protein>
    <submittedName>
        <fullName evidence="1">Uncharacterized protein</fullName>
    </submittedName>
</protein>
<accession>A0A151MBH9</accession>
<dbReference type="Proteomes" id="UP000050525">
    <property type="component" value="Unassembled WGS sequence"/>
</dbReference>
<organism evidence="1 2">
    <name type="scientific">Alligator mississippiensis</name>
    <name type="common">American alligator</name>
    <dbReference type="NCBI Taxonomy" id="8496"/>
    <lineage>
        <taxon>Eukaryota</taxon>
        <taxon>Metazoa</taxon>
        <taxon>Chordata</taxon>
        <taxon>Craniata</taxon>
        <taxon>Vertebrata</taxon>
        <taxon>Euteleostomi</taxon>
        <taxon>Archelosauria</taxon>
        <taxon>Archosauria</taxon>
        <taxon>Crocodylia</taxon>
        <taxon>Alligatoridae</taxon>
        <taxon>Alligatorinae</taxon>
        <taxon>Alligator</taxon>
    </lineage>
</organism>
<name>A0A151MBH9_ALLMI</name>
<comment type="caution">
    <text evidence="1">The sequence shown here is derived from an EMBL/GenBank/DDBJ whole genome shotgun (WGS) entry which is preliminary data.</text>
</comment>
<proteinExistence type="predicted"/>